<evidence type="ECO:0000256" key="1">
    <source>
        <dbReference type="SAM" id="MobiDB-lite"/>
    </source>
</evidence>
<evidence type="ECO:0000313" key="2">
    <source>
        <dbReference type="EMBL" id="GAA1259046.1"/>
    </source>
</evidence>
<keyword evidence="3" id="KW-1185">Reference proteome</keyword>
<dbReference type="EMBL" id="BAAALF010000131">
    <property type="protein sequence ID" value="GAA1259046.1"/>
    <property type="molecule type" value="Genomic_DNA"/>
</dbReference>
<organism evidence="2 3">
    <name type="scientific">Kitasatospora nipponensis</name>
    <dbReference type="NCBI Taxonomy" id="258049"/>
    <lineage>
        <taxon>Bacteria</taxon>
        <taxon>Bacillati</taxon>
        <taxon>Actinomycetota</taxon>
        <taxon>Actinomycetes</taxon>
        <taxon>Kitasatosporales</taxon>
        <taxon>Streptomycetaceae</taxon>
        <taxon>Kitasatospora</taxon>
    </lineage>
</organism>
<comment type="caution">
    <text evidence="2">The sequence shown here is derived from an EMBL/GenBank/DDBJ whole genome shotgun (WGS) entry which is preliminary data.</text>
</comment>
<dbReference type="Proteomes" id="UP001500037">
    <property type="component" value="Unassembled WGS sequence"/>
</dbReference>
<protein>
    <submittedName>
        <fullName evidence="2">Uncharacterized protein</fullName>
    </submittedName>
</protein>
<evidence type="ECO:0000313" key="3">
    <source>
        <dbReference type="Proteomes" id="UP001500037"/>
    </source>
</evidence>
<gene>
    <name evidence="2" type="ORF">GCM10009665_56500</name>
</gene>
<name>A0ABN1WQA9_9ACTN</name>
<feature type="region of interest" description="Disordered" evidence="1">
    <location>
        <begin position="23"/>
        <end position="74"/>
    </location>
</feature>
<accession>A0ABN1WQA9</accession>
<reference evidence="2 3" key="1">
    <citation type="journal article" date="2019" name="Int. J. Syst. Evol. Microbiol.">
        <title>The Global Catalogue of Microorganisms (GCM) 10K type strain sequencing project: providing services to taxonomists for standard genome sequencing and annotation.</title>
        <authorList>
            <consortium name="The Broad Institute Genomics Platform"/>
            <consortium name="The Broad Institute Genome Sequencing Center for Infectious Disease"/>
            <person name="Wu L."/>
            <person name="Ma J."/>
        </authorList>
    </citation>
    <scope>NUCLEOTIDE SEQUENCE [LARGE SCALE GENOMIC DNA]</scope>
    <source>
        <strain evidence="2 3">JCM 13004</strain>
    </source>
</reference>
<proteinExistence type="predicted"/>
<sequence>MELTVSHHRALGAVLLRIRERTGASGEPSVWRGGRARDSGGRGGEGGRLGRCSARLRGAGGRPPEGRYLTSGRAHGEAKVERIFPVRRQAEA</sequence>